<evidence type="ECO:0000313" key="4">
    <source>
        <dbReference type="EMBL" id="CAL5998503.1"/>
    </source>
</evidence>
<dbReference type="GO" id="GO:0006364">
    <property type="term" value="P:rRNA processing"/>
    <property type="evidence" value="ECO:0007669"/>
    <property type="project" value="TreeGrafter"/>
</dbReference>
<dbReference type="Gene3D" id="2.30.30.210">
    <property type="entry name" value="Ribonuclease P/MRP, subunit p29"/>
    <property type="match status" value="1"/>
</dbReference>
<name>A0AA86N448_9EUKA</name>
<proteinExistence type="inferred from homology"/>
<dbReference type="SUPFAM" id="SSF101744">
    <property type="entry name" value="Rof/RNase P subunit-like"/>
    <property type="match status" value="1"/>
</dbReference>
<dbReference type="EMBL" id="CATOUU010000003">
    <property type="protein sequence ID" value="CAI9912667.1"/>
    <property type="molecule type" value="Genomic_DNA"/>
</dbReference>
<accession>A0AA86N448</accession>
<protein>
    <submittedName>
        <fullName evidence="3">Uncharacterized protein</fullName>
    </submittedName>
</protein>
<evidence type="ECO:0000313" key="5">
    <source>
        <dbReference type="Proteomes" id="UP001642409"/>
    </source>
</evidence>
<dbReference type="PANTHER" id="PTHR13348:SF0">
    <property type="entry name" value="RIBONUCLEASE P PROTEIN SUBUNIT P29"/>
    <property type="match status" value="1"/>
</dbReference>
<dbReference type="GO" id="GO:0005634">
    <property type="term" value="C:nucleus"/>
    <property type="evidence" value="ECO:0007669"/>
    <property type="project" value="UniProtKB-SubCell"/>
</dbReference>
<dbReference type="Pfam" id="PF01868">
    <property type="entry name" value="RNase_P-MRP_p29"/>
    <property type="match status" value="1"/>
</dbReference>
<dbReference type="AlphaFoldDB" id="A0AA86N448"/>
<comment type="similarity">
    <text evidence="2">Belongs to the eukaryotic/archaeal RNase P protein component 1 family.</text>
</comment>
<evidence type="ECO:0000256" key="2">
    <source>
        <dbReference type="ARBA" id="ARBA00006181"/>
    </source>
</evidence>
<dbReference type="InterPro" id="IPR002730">
    <property type="entry name" value="Rpp29/RNP1"/>
</dbReference>
<dbReference type="PANTHER" id="PTHR13348">
    <property type="entry name" value="RIBONUCLEASE P SUBUNIT P29"/>
    <property type="match status" value="1"/>
</dbReference>
<reference evidence="3" key="1">
    <citation type="submission" date="2023-06" db="EMBL/GenBank/DDBJ databases">
        <authorList>
            <person name="Kurt Z."/>
        </authorList>
    </citation>
    <scope>NUCLEOTIDE SEQUENCE</scope>
</reference>
<comment type="caution">
    <text evidence="3">The sequence shown here is derived from an EMBL/GenBank/DDBJ whole genome shotgun (WGS) entry which is preliminary data.</text>
</comment>
<dbReference type="InterPro" id="IPR023534">
    <property type="entry name" value="Rof/RNase_P-like"/>
</dbReference>
<dbReference type="InterPro" id="IPR016848">
    <property type="entry name" value="RNase_P/MRP_Rpp29-subunit"/>
</dbReference>
<keyword evidence="5" id="KW-1185">Reference proteome</keyword>
<dbReference type="GO" id="GO:0001682">
    <property type="term" value="P:tRNA 5'-leader removal"/>
    <property type="evidence" value="ECO:0007669"/>
    <property type="project" value="InterPro"/>
</dbReference>
<dbReference type="Proteomes" id="UP001642409">
    <property type="component" value="Unassembled WGS sequence"/>
</dbReference>
<dbReference type="EMBL" id="CAXDID020000038">
    <property type="protein sequence ID" value="CAL5998503.1"/>
    <property type="molecule type" value="Genomic_DNA"/>
</dbReference>
<dbReference type="GO" id="GO:0033204">
    <property type="term" value="F:ribonuclease P RNA binding"/>
    <property type="evidence" value="ECO:0007669"/>
    <property type="project" value="InterPro"/>
</dbReference>
<dbReference type="GO" id="GO:0000172">
    <property type="term" value="C:ribonuclease MRP complex"/>
    <property type="evidence" value="ECO:0007669"/>
    <property type="project" value="InterPro"/>
</dbReference>
<gene>
    <name evidence="4" type="ORF">HINF_LOCUS15766</name>
    <name evidence="3" type="ORF">HINF_LOCUS312</name>
</gene>
<sequence>MNINDFIINEFISTNLKEGFALDYAFSIIPLFKTRKEITEEQIIKRQIRKSQHAIVLNNQVFDVTYQTCLKMNELFKDYIKRVNNVQMADLHGASIKIVRSKCPSYIGVTGIISQELPDLIVIVKENNQQVKINKKLIDFIIEDQWYFVGKIRSQKHKAAKRWDLDL</sequence>
<reference evidence="4 5" key="2">
    <citation type="submission" date="2024-07" db="EMBL/GenBank/DDBJ databases">
        <authorList>
            <person name="Akdeniz Z."/>
        </authorList>
    </citation>
    <scope>NUCLEOTIDE SEQUENCE [LARGE SCALE GENOMIC DNA]</scope>
</reference>
<dbReference type="GO" id="GO:0030677">
    <property type="term" value="C:ribonuclease P complex"/>
    <property type="evidence" value="ECO:0007669"/>
    <property type="project" value="InterPro"/>
</dbReference>
<dbReference type="InterPro" id="IPR036980">
    <property type="entry name" value="RNase_P/MRP_Rpp29_sf"/>
</dbReference>
<organism evidence="3">
    <name type="scientific">Hexamita inflata</name>
    <dbReference type="NCBI Taxonomy" id="28002"/>
    <lineage>
        <taxon>Eukaryota</taxon>
        <taxon>Metamonada</taxon>
        <taxon>Diplomonadida</taxon>
        <taxon>Hexamitidae</taxon>
        <taxon>Hexamitinae</taxon>
        <taxon>Hexamita</taxon>
    </lineage>
</organism>
<comment type="subcellular location">
    <subcellularLocation>
        <location evidence="1">Nucleus</location>
    </subcellularLocation>
</comment>
<evidence type="ECO:0000313" key="3">
    <source>
        <dbReference type="EMBL" id="CAI9912667.1"/>
    </source>
</evidence>
<evidence type="ECO:0000256" key="1">
    <source>
        <dbReference type="ARBA" id="ARBA00004123"/>
    </source>
</evidence>